<organism evidence="4 5">
    <name type="scientific">Suillus luteus UH-Slu-Lm8-n1</name>
    <dbReference type="NCBI Taxonomy" id="930992"/>
    <lineage>
        <taxon>Eukaryota</taxon>
        <taxon>Fungi</taxon>
        <taxon>Dikarya</taxon>
        <taxon>Basidiomycota</taxon>
        <taxon>Agaricomycotina</taxon>
        <taxon>Agaricomycetes</taxon>
        <taxon>Agaricomycetidae</taxon>
        <taxon>Boletales</taxon>
        <taxon>Suillineae</taxon>
        <taxon>Suillaceae</taxon>
        <taxon>Suillus</taxon>
    </lineage>
</organism>
<evidence type="ECO:0000313" key="5">
    <source>
        <dbReference type="Proteomes" id="UP000054485"/>
    </source>
</evidence>
<dbReference type="InterPro" id="IPR000571">
    <property type="entry name" value="Znf_CCCH"/>
</dbReference>
<feature type="compositionally biased region" description="Polar residues" evidence="2">
    <location>
        <begin position="189"/>
        <end position="199"/>
    </location>
</feature>
<evidence type="ECO:0000256" key="2">
    <source>
        <dbReference type="SAM" id="MobiDB-lite"/>
    </source>
</evidence>
<keyword evidence="5" id="KW-1185">Reference proteome</keyword>
<dbReference type="GO" id="GO:0008270">
    <property type="term" value="F:zinc ion binding"/>
    <property type="evidence" value="ECO:0007669"/>
    <property type="project" value="UniProtKB-KW"/>
</dbReference>
<dbReference type="AlphaFoldDB" id="A0A0D0AKL3"/>
<keyword evidence="1" id="KW-0863">Zinc-finger</keyword>
<proteinExistence type="predicted"/>
<evidence type="ECO:0000259" key="3">
    <source>
        <dbReference type="PROSITE" id="PS50103"/>
    </source>
</evidence>
<protein>
    <recommendedName>
        <fullName evidence="3">C3H1-type domain-containing protein</fullName>
    </recommendedName>
</protein>
<sequence length="434" mass="49388">MSLYKTMRCRYFDEHGKGVKPFCNQGSRCRFIHPSDLQWDKGRINPEKSAYNDTKCEKSKAKPKHKPKASSISPLQRGPHSSPLVPQSDLFRRNHGELDRERGRDREVKPIQRDRRDRDFGSWERYVRERDRSRDVRRSSRERVDEERGSYPSKRSKKTEGHAIRSTVMDSGDNPENGTRHGKDRPDASQMTPGNPSFQSRDDKKKSIDVVGEFSSRLAKLCSQLVQDSCQLDKEEDKLKAFTELSTELSKAAPSTAMAVTPALAAVITSHAKSKERVAARVRELDSLWESLLSNAVTTIVKTTDINLERAIALLHKETDVALQSHFRSYSPLLLKRKAQDQSWGELDDLLEFKNTSVGDDRENGAAVAEHGSKALSRSPDLKRRRVESYIPTAVPVKEENIGYRGLLETMKSSLAMQMRTLEQLMAHMRQIIV</sequence>
<dbReference type="Gene3D" id="4.10.1000.10">
    <property type="entry name" value="Zinc finger, CCCH-type"/>
    <property type="match status" value="1"/>
</dbReference>
<feature type="compositionally biased region" description="Basic and acidic residues" evidence="2">
    <location>
        <begin position="90"/>
        <end position="113"/>
    </location>
</feature>
<evidence type="ECO:0000256" key="1">
    <source>
        <dbReference type="PROSITE-ProRule" id="PRU00723"/>
    </source>
</evidence>
<accession>A0A0D0AKL3</accession>
<gene>
    <name evidence="4" type="ORF">CY34DRAFT_809105</name>
</gene>
<dbReference type="Proteomes" id="UP000054485">
    <property type="component" value="Unassembled WGS sequence"/>
</dbReference>
<reference evidence="5" key="2">
    <citation type="submission" date="2015-01" db="EMBL/GenBank/DDBJ databases">
        <title>Evolutionary Origins and Diversification of the Mycorrhizal Mutualists.</title>
        <authorList>
            <consortium name="DOE Joint Genome Institute"/>
            <consortium name="Mycorrhizal Genomics Consortium"/>
            <person name="Kohler A."/>
            <person name="Kuo A."/>
            <person name="Nagy L.G."/>
            <person name="Floudas D."/>
            <person name="Copeland A."/>
            <person name="Barry K.W."/>
            <person name="Cichocki N."/>
            <person name="Veneault-Fourrey C."/>
            <person name="LaButti K."/>
            <person name="Lindquist E.A."/>
            <person name="Lipzen A."/>
            <person name="Lundell T."/>
            <person name="Morin E."/>
            <person name="Murat C."/>
            <person name="Riley R."/>
            <person name="Ohm R."/>
            <person name="Sun H."/>
            <person name="Tunlid A."/>
            <person name="Henrissat B."/>
            <person name="Grigoriev I.V."/>
            <person name="Hibbett D.S."/>
            <person name="Martin F."/>
        </authorList>
    </citation>
    <scope>NUCLEOTIDE SEQUENCE [LARGE SCALE GENOMIC DNA]</scope>
    <source>
        <strain evidence="5">UH-Slu-Lm8-n1</strain>
    </source>
</reference>
<dbReference type="OrthoDB" id="2677428at2759"/>
<dbReference type="PROSITE" id="PS50103">
    <property type="entry name" value="ZF_C3H1"/>
    <property type="match status" value="1"/>
</dbReference>
<evidence type="ECO:0000313" key="4">
    <source>
        <dbReference type="EMBL" id="KIK38669.1"/>
    </source>
</evidence>
<feature type="region of interest" description="Disordered" evidence="2">
    <location>
        <begin position="40"/>
        <end position="113"/>
    </location>
</feature>
<name>A0A0D0AKL3_9AGAM</name>
<feature type="compositionally biased region" description="Basic and acidic residues" evidence="2">
    <location>
        <begin position="178"/>
        <end position="187"/>
    </location>
</feature>
<keyword evidence="1" id="KW-0479">Metal-binding</keyword>
<reference evidence="4 5" key="1">
    <citation type="submission" date="2014-04" db="EMBL/GenBank/DDBJ databases">
        <authorList>
            <consortium name="DOE Joint Genome Institute"/>
            <person name="Kuo A."/>
            <person name="Ruytinx J."/>
            <person name="Rineau F."/>
            <person name="Colpaert J."/>
            <person name="Kohler A."/>
            <person name="Nagy L.G."/>
            <person name="Floudas D."/>
            <person name="Copeland A."/>
            <person name="Barry K.W."/>
            <person name="Cichocki N."/>
            <person name="Veneault-Fourrey C."/>
            <person name="LaButti K."/>
            <person name="Lindquist E.A."/>
            <person name="Lipzen A."/>
            <person name="Lundell T."/>
            <person name="Morin E."/>
            <person name="Murat C."/>
            <person name="Sun H."/>
            <person name="Tunlid A."/>
            <person name="Henrissat B."/>
            <person name="Grigoriev I.V."/>
            <person name="Hibbett D.S."/>
            <person name="Martin F."/>
            <person name="Nordberg H.P."/>
            <person name="Cantor M.N."/>
            <person name="Hua S.X."/>
        </authorList>
    </citation>
    <scope>NUCLEOTIDE SEQUENCE [LARGE SCALE GENOMIC DNA]</scope>
    <source>
        <strain evidence="4 5">UH-Slu-Lm8-n1</strain>
    </source>
</reference>
<feature type="region of interest" description="Disordered" evidence="2">
    <location>
        <begin position="127"/>
        <end position="206"/>
    </location>
</feature>
<feature type="zinc finger region" description="C3H1-type" evidence="1">
    <location>
        <begin position="3"/>
        <end position="36"/>
    </location>
</feature>
<feature type="compositionally biased region" description="Basic and acidic residues" evidence="2">
    <location>
        <begin position="127"/>
        <end position="149"/>
    </location>
</feature>
<dbReference type="EMBL" id="KN835380">
    <property type="protein sequence ID" value="KIK38669.1"/>
    <property type="molecule type" value="Genomic_DNA"/>
</dbReference>
<dbReference type="HOGENOM" id="CLU_551038_0_0_1"/>
<dbReference type="InParanoid" id="A0A0D0AKL3"/>
<feature type="domain" description="C3H1-type" evidence="3">
    <location>
        <begin position="3"/>
        <end position="36"/>
    </location>
</feature>
<keyword evidence="1" id="KW-0862">Zinc</keyword>
<dbReference type="STRING" id="930992.A0A0D0AKL3"/>